<evidence type="ECO:0000313" key="13">
    <source>
        <dbReference type="Proteomes" id="UP000275076"/>
    </source>
</evidence>
<protein>
    <submittedName>
        <fullName evidence="12">Diacylglycerol kinase family lipid kinase</fullName>
    </submittedName>
</protein>
<feature type="domain" description="DAGKc" evidence="11">
    <location>
        <begin position="1"/>
        <end position="131"/>
    </location>
</feature>
<reference evidence="12 13" key="1">
    <citation type="submission" date="2018-10" db="EMBL/GenBank/DDBJ databases">
        <title>Draft genome sequence of Bacillus salarius IM0101, isolated from a hypersaline soil in Inner Mongolia, China.</title>
        <authorList>
            <person name="Yamprayoonswat W."/>
            <person name="Boonvisut S."/>
            <person name="Jumpathong W."/>
            <person name="Sittihan S."/>
            <person name="Ruangsuj P."/>
            <person name="Wanthongcharoen S."/>
            <person name="Thongpramul N."/>
            <person name="Pimmason S."/>
            <person name="Yu B."/>
            <person name="Yasawong M."/>
        </authorList>
    </citation>
    <scope>NUCLEOTIDE SEQUENCE [LARGE SCALE GENOMIC DNA]</scope>
    <source>
        <strain evidence="12 13">IM0101</strain>
    </source>
</reference>
<keyword evidence="10" id="KW-1208">Phospholipid metabolism</keyword>
<dbReference type="PROSITE" id="PS50146">
    <property type="entry name" value="DAGK"/>
    <property type="match status" value="1"/>
</dbReference>
<keyword evidence="7" id="KW-0067">ATP-binding</keyword>
<dbReference type="InterPro" id="IPR045540">
    <property type="entry name" value="YegS/DAGK_C"/>
</dbReference>
<keyword evidence="6 12" id="KW-0418">Kinase</keyword>
<dbReference type="GO" id="GO:0005524">
    <property type="term" value="F:ATP binding"/>
    <property type="evidence" value="ECO:0007669"/>
    <property type="project" value="UniProtKB-KW"/>
</dbReference>
<evidence type="ECO:0000256" key="1">
    <source>
        <dbReference type="ARBA" id="ARBA00001946"/>
    </source>
</evidence>
<dbReference type="EMBL" id="RBVX01000022">
    <property type="protein sequence ID" value="RSL31678.1"/>
    <property type="molecule type" value="Genomic_DNA"/>
</dbReference>
<evidence type="ECO:0000256" key="4">
    <source>
        <dbReference type="ARBA" id="ARBA00022679"/>
    </source>
</evidence>
<evidence type="ECO:0000313" key="12">
    <source>
        <dbReference type="EMBL" id="RSL31678.1"/>
    </source>
</evidence>
<dbReference type="InterPro" id="IPR017438">
    <property type="entry name" value="ATP-NAD_kinase_N"/>
</dbReference>
<organism evidence="12 13">
    <name type="scientific">Salibacterium salarium</name>
    <dbReference type="NCBI Taxonomy" id="284579"/>
    <lineage>
        <taxon>Bacteria</taxon>
        <taxon>Bacillati</taxon>
        <taxon>Bacillota</taxon>
        <taxon>Bacilli</taxon>
        <taxon>Bacillales</taxon>
        <taxon>Bacillaceae</taxon>
    </lineage>
</organism>
<comment type="cofactor">
    <cofactor evidence="1">
        <name>Mg(2+)</name>
        <dbReference type="ChEBI" id="CHEBI:18420"/>
    </cofactor>
</comment>
<dbReference type="Pfam" id="PF19279">
    <property type="entry name" value="YegS_C"/>
    <property type="match status" value="1"/>
</dbReference>
<comment type="similarity">
    <text evidence="2">Belongs to the diacylglycerol/lipid kinase family.</text>
</comment>
<evidence type="ECO:0000256" key="3">
    <source>
        <dbReference type="ARBA" id="ARBA00022516"/>
    </source>
</evidence>
<dbReference type="AlphaFoldDB" id="A0A428MZY2"/>
<dbReference type="NCBIfam" id="TIGR00147">
    <property type="entry name" value="YegS/Rv2252/BmrU family lipid kinase"/>
    <property type="match status" value="1"/>
</dbReference>
<comment type="caution">
    <text evidence="12">The sequence shown here is derived from an EMBL/GenBank/DDBJ whole genome shotgun (WGS) entry which is preliminary data.</text>
</comment>
<keyword evidence="3" id="KW-0444">Lipid biosynthesis</keyword>
<dbReference type="GO" id="GO:0004143">
    <property type="term" value="F:ATP-dependent diacylglycerol kinase activity"/>
    <property type="evidence" value="ECO:0007669"/>
    <property type="project" value="TreeGrafter"/>
</dbReference>
<dbReference type="InterPro" id="IPR016064">
    <property type="entry name" value="NAD/diacylglycerol_kinase_sf"/>
</dbReference>
<dbReference type="Pfam" id="PF00781">
    <property type="entry name" value="DAGK_cat"/>
    <property type="match status" value="1"/>
</dbReference>
<dbReference type="InterPro" id="IPR050187">
    <property type="entry name" value="Lipid_Phosphate_FormReg"/>
</dbReference>
<dbReference type="Gene3D" id="2.60.200.40">
    <property type="match status" value="1"/>
</dbReference>
<evidence type="ECO:0000259" key="11">
    <source>
        <dbReference type="PROSITE" id="PS50146"/>
    </source>
</evidence>
<evidence type="ECO:0000256" key="9">
    <source>
        <dbReference type="ARBA" id="ARBA00023209"/>
    </source>
</evidence>
<keyword evidence="9" id="KW-0594">Phospholipid biosynthesis</keyword>
<evidence type="ECO:0000256" key="6">
    <source>
        <dbReference type="ARBA" id="ARBA00022777"/>
    </source>
</evidence>
<evidence type="ECO:0000256" key="7">
    <source>
        <dbReference type="ARBA" id="ARBA00022840"/>
    </source>
</evidence>
<keyword evidence="5" id="KW-0547">Nucleotide-binding</keyword>
<dbReference type="GO" id="GO:0008654">
    <property type="term" value="P:phospholipid biosynthetic process"/>
    <property type="evidence" value="ECO:0007669"/>
    <property type="project" value="UniProtKB-KW"/>
</dbReference>
<proteinExistence type="inferred from homology"/>
<gene>
    <name evidence="12" type="ORF">D7Z54_19765</name>
</gene>
<keyword evidence="13" id="KW-1185">Reference proteome</keyword>
<evidence type="ECO:0000256" key="2">
    <source>
        <dbReference type="ARBA" id="ARBA00005983"/>
    </source>
</evidence>
<dbReference type="Proteomes" id="UP000275076">
    <property type="component" value="Unassembled WGS sequence"/>
</dbReference>
<accession>A0A428MZY2</accession>
<evidence type="ECO:0000256" key="8">
    <source>
        <dbReference type="ARBA" id="ARBA00023098"/>
    </source>
</evidence>
<evidence type="ECO:0000256" key="5">
    <source>
        <dbReference type="ARBA" id="ARBA00022741"/>
    </source>
</evidence>
<dbReference type="Gene3D" id="3.40.50.10330">
    <property type="entry name" value="Probable inorganic polyphosphate/atp-NAD kinase, domain 1"/>
    <property type="match status" value="1"/>
</dbReference>
<name>A0A428MZY2_9BACI</name>
<dbReference type="RefSeq" id="WP_125558240.1">
    <property type="nucleotide sequence ID" value="NZ_RBVX01000022.1"/>
</dbReference>
<evidence type="ECO:0000256" key="10">
    <source>
        <dbReference type="ARBA" id="ARBA00023264"/>
    </source>
</evidence>
<dbReference type="GO" id="GO:0005886">
    <property type="term" value="C:plasma membrane"/>
    <property type="evidence" value="ECO:0007669"/>
    <property type="project" value="TreeGrafter"/>
</dbReference>
<dbReference type="SUPFAM" id="SSF111331">
    <property type="entry name" value="NAD kinase/diacylglycerol kinase-like"/>
    <property type="match status" value="1"/>
</dbReference>
<dbReference type="InterPro" id="IPR001206">
    <property type="entry name" value="Diacylglycerol_kinase_cat_dom"/>
</dbReference>
<dbReference type="InterPro" id="IPR005218">
    <property type="entry name" value="Diacylglycerol/lipid_kinase"/>
</dbReference>
<dbReference type="SMART" id="SM00046">
    <property type="entry name" value="DAGKc"/>
    <property type="match status" value="1"/>
</dbReference>
<keyword evidence="8" id="KW-0443">Lipid metabolism</keyword>
<dbReference type="OrthoDB" id="142078at2"/>
<sequence>MFKNALLLLNGNMDQEIIQKNIEWTAGILSTHIEHLVIKQTQYKGHTESICREWGSMYELIIIMGGDGTVHEGVNGIAELDNPPQLGILPAGTCNDMSRSLSIPQHLKRAANTLMNGTTRYIDIGKINDRYFTNFCGIGLIADTSENINKEWKGMLGKVSYFISALQTINNTRSFPFKLRVDGKEIEDKAVMVLIANGNFIGTNQLPFHQISLDDGQCDAFIVSQGGASLLRDYLNAKNPLKWDPDQTDIKHYQGTTMELQTSAPMKADTDGEIYLETPVSVSSVPEKIPFLVSLK</sequence>
<dbReference type="PANTHER" id="PTHR12358">
    <property type="entry name" value="SPHINGOSINE KINASE"/>
    <property type="match status" value="1"/>
</dbReference>
<keyword evidence="4" id="KW-0808">Transferase</keyword>
<dbReference type="PANTHER" id="PTHR12358:SF107">
    <property type="entry name" value="LIPID KINASE BMRU-RELATED"/>
    <property type="match status" value="1"/>
</dbReference>